<keyword evidence="4" id="KW-1185">Reference proteome</keyword>
<organism evidence="3 4">
    <name type="scientific">Rheinheimera marina</name>
    <dbReference type="NCBI Taxonomy" id="1774958"/>
    <lineage>
        <taxon>Bacteria</taxon>
        <taxon>Pseudomonadati</taxon>
        <taxon>Pseudomonadota</taxon>
        <taxon>Gammaproteobacteria</taxon>
        <taxon>Chromatiales</taxon>
        <taxon>Chromatiaceae</taxon>
        <taxon>Rheinheimera</taxon>
    </lineage>
</organism>
<protein>
    <submittedName>
        <fullName evidence="3">DUF4097 domain-containing protein</fullName>
    </submittedName>
</protein>
<keyword evidence="2" id="KW-0732">Signal</keyword>
<dbReference type="Proteomes" id="UP001595962">
    <property type="component" value="Unassembled WGS sequence"/>
</dbReference>
<feature type="chain" id="PRO_5045967058" evidence="2">
    <location>
        <begin position="20"/>
        <end position="315"/>
    </location>
</feature>
<evidence type="ECO:0000313" key="3">
    <source>
        <dbReference type="EMBL" id="MFC4654718.1"/>
    </source>
</evidence>
<name>A0ABV9JKG4_9GAMM</name>
<feature type="region of interest" description="Disordered" evidence="1">
    <location>
        <begin position="271"/>
        <end position="315"/>
    </location>
</feature>
<sequence>MKHYLVVTGLVFAMSQAWAAESINESRAVAANEKIFIENMRGYVEIRAVDAKEFKVSGTLDEKADGYTLESKNGFTTFKVKMPTFNNFNGGDNDQGSKLTIDVPKGAELEFQGVNSDVTVKGIQGSTKITSVNGKVDASALRQFVQLQTVNGEIDSRDNQGKVSISTVNGAIKDTGSAGRLELDAVNGEISSSTTAKEVRVSVVNGEADLKLDGVEQLSMSAVNGGQEAQLKNSLSPRVDVSTVSGGIKLTLEKNISAKFNLVANAGGSIRNNLTSDKAERSKYGPRSSLEFSTGKGEGNVEMSTVSGSLKVDTF</sequence>
<proteinExistence type="predicted"/>
<gene>
    <name evidence="3" type="ORF">ACFO3I_06745</name>
</gene>
<evidence type="ECO:0000313" key="4">
    <source>
        <dbReference type="Proteomes" id="UP001595962"/>
    </source>
</evidence>
<reference evidence="4" key="1">
    <citation type="journal article" date="2019" name="Int. J. Syst. Evol. Microbiol.">
        <title>The Global Catalogue of Microorganisms (GCM) 10K type strain sequencing project: providing services to taxonomists for standard genome sequencing and annotation.</title>
        <authorList>
            <consortium name="The Broad Institute Genomics Platform"/>
            <consortium name="The Broad Institute Genome Sequencing Center for Infectious Disease"/>
            <person name="Wu L."/>
            <person name="Ma J."/>
        </authorList>
    </citation>
    <scope>NUCLEOTIDE SEQUENCE [LARGE SCALE GENOMIC DNA]</scope>
    <source>
        <strain evidence="4">DT28</strain>
    </source>
</reference>
<accession>A0ABV9JKG4</accession>
<dbReference type="RefSeq" id="WP_377332782.1">
    <property type="nucleotide sequence ID" value="NZ_JBHSGB010000006.1"/>
</dbReference>
<dbReference type="EMBL" id="JBHSGB010000006">
    <property type="protein sequence ID" value="MFC4654718.1"/>
    <property type="molecule type" value="Genomic_DNA"/>
</dbReference>
<evidence type="ECO:0000256" key="2">
    <source>
        <dbReference type="SAM" id="SignalP"/>
    </source>
</evidence>
<evidence type="ECO:0000256" key="1">
    <source>
        <dbReference type="SAM" id="MobiDB-lite"/>
    </source>
</evidence>
<comment type="caution">
    <text evidence="3">The sequence shown here is derived from an EMBL/GenBank/DDBJ whole genome shotgun (WGS) entry which is preliminary data.</text>
</comment>
<feature type="signal peptide" evidence="2">
    <location>
        <begin position="1"/>
        <end position="19"/>
    </location>
</feature>